<reference evidence="3 4" key="1">
    <citation type="submission" date="2014-05" db="EMBL/GenBank/DDBJ databases">
        <title>ATOL: Assembling a taxonomically balanced genome-scale reconstruction of the evolutionary history of the Enterobacteriaceae.</title>
        <authorList>
            <person name="Plunkett G.III."/>
            <person name="Neeno-Eckwall E.C."/>
            <person name="Glasner J.D."/>
            <person name="Perna N.T."/>
        </authorList>
    </citation>
    <scope>NUCLEOTIDE SEQUENCE [LARGE SCALE GENOMIC DNA]</scope>
    <source>
        <strain evidence="3 4">ATCC 33301</strain>
    </source>
</reference>
<accession>A0A085JND5</accession>
<proteinExistence type="predicted"/>
<dbReference type="OrthoDB" id="6896277at2"/>
<dbReference type="InterPro" id="IPR036937">
    <property type="entry name" value="Adhesion_dom_fimbrial_sf"/>
</dbReference>
<dbReference type="InterPro" id="IPR008966">
    <property type="entry name" value="Adhesion_dom_sf"/>
</dbReference>
<feature type="domain" description="Fimbrial-type adhesion" evidence="2">
    <location>
        <begin position="27"/>
        <end position="176"/>
    </location>
</feature>
<keyword evidence="1" id="KW-0732">Signal</keyword>
<dbReference type="PANTHER" id="PTHR33420:SF25">
    <property type="entry name" value="PROTEIN FIMF"/>
    <property type="match status" value="1"/>
</dbReference>
<dbReference type="GO" id="GO:0043709">
    <property type="term" value="P:cell adhesion involved in single-species biofilm formation"/>
    <property type="evidence" value="ECO:0007669"/>
    <property type="project" value="TreeGrafter"/>
</dbReference>
<dbReference type="EMBL" id="JMPR01000010">
    <property type="protein sequence ID" value="KFD21981.1"/>
    <property type="molecule type" value="Genomic_DNA"/>
</dbReference>
<keyword evidence="4" id="KW-1185">Reference proteome</keyword>
<name>A0A085JND5_9GAMM</name>
<feature type="chain" id="PRO_5001793561" evidence="1">
    <location>
        <begin position="23"/>
        <end position="177"/>
    </location>
</feature>
<dbReference type="Gene3D" id="2.60.40.1090">
    <property type="entry name" value="Fimbrial-type adhesion domain"/>
    <property type="match status" value="1"/>
</dbReference>
<dbReference type="Pfam" id="PF00419">
    <property type="entry name" value="Fimbrial"/>
    <property type="match status" value="1"/>
</dbReference>
<evidence type="ECO:0000256" key="1">
    <source>
        <dbReference type="SAM" id="SignalP"/>
    </source>
</evidence>
<evidence type="ECO:0000259" key="2">
    <source>
        <dbReference type="Pfam" id="PF00419"/>
    </source>
</evidence>
<evidence type="ECO:0000313" key="4">
    <source>
        <dbReference type="Proteomes" id="UP000028602"/>
    </source>
</evidence>
<gene>
    <name evidence="3" type="primary">fimF</name>
    <name evidence="3" type="ORF">GTPT_0555</name>
</gene>
<dbReference type="SUPFAM" id="SSF49401">
    <property type="entry name" value="Bacterial adhesins"/>
    <property type="match status" value="1"/>
</dbReference>
<dbReference type="RefSeq" id="WP_029990082.1">
    <property type="nucleotide sequence ID" value="NZ_ATMJ01000015.1"/>
</dbReference>
<dbReference type="InterPro" id="IPR050263">
    <property type="entry name" value="Bact_Fimbrial_Adh_Pro"/>
</dbReference>
<protein>
    <submittedName>
        <fullName evidence="3">Fimbrial subunit</fullName>
    </submittedName>
</protein>
<dbReference type="AlphaFoldDB" id="A0A085JND5"/>
<feature type="signal peptide" evidence="1">
    <location>
        <begin position="1"/>
        <end position="22"/>
    </location>
</feature>
<comment type="caution">
    <text evidence="3">The sequence shown here is derived from an EMBL/GenBank/DDBJ whole genome shotgun (WGS) entry which is preliminary data.</text>
</comment>
<evidence type="ECO:0000313" key="3">
    <source>
        <dbReference type="EMBL" id="KFD21981.1"/>
    </source>
</evidence>
<dbReference type="InterPro" id="IPR000259">
    <property type="entry name" value="Adhesion_dom_fimbrial"/>
</dbReference>
<dbReference type="GO" id="GO:0009289">
    <property type="term" value="C:pilus"/>
    <property type="evidence" value="ECO:0007669"/>
    <property type="project" value="InterPro"/>
</dbReference>
<dbReference type="Proteomes" id="UP000028602">
    <property type="component" value="Unassembled WGS sequence"/>
</dbReference>
<sequence>MKLYLSLMLSLLPLSMTGNCLAADSVINITGTVQDNTCVVSTASKTMTVDLMNYATKTFNKSGAVSPMVPFSLDFSSCGSAASGVKVGFTGVADTTNSSLLAIDSGDSTEAQGIGVEILNSDKTVIPINQSEDDMSWHTLTAGQANSLTFYARMMSTVYPVTAGTVTASATITLEFE</sequence>
<organism evidence="3 4">
    <name type="scientific">Tatumella ptyseos ATCC 33301</name>
    <dbReference type="NCBI Taxonomy" id="1005995"/>
    <lineage>
        <taxon>Bacteria</taxon>
        <taxon>Pseudomonadati</taxon>
        <taxon>Pseudomonadota</taxon>
        <taxon>Gammaproteobacteria</taxon>
        <taxon>Enterobacterales</taxon>
        <taxon>Erwiniaceae</taxon>
        <taxon>Tatumella</taxon>
    </lineage>
</organism>
<dbReference type="eggNOG" id="COG3539">
    <property type="taxonomic scope" value="Bacteria"/>
</dbReference>
<dbReference type="PANTHER" id="PTHR33420">
    <property type="entry name" value="FIMBRIAL SUBUNIT ELFA-RELATED"/>
    <property type="match status" value="1"/>
</dbReference>